<dbReference type="PROSITE" id="PS50158">
    <property type="entry name" value="ZF_CCHC"/>
    <property type="match status" value="1"/>
</dbReference>
<comment type="caution">
    <text evidence="4">The sequence shown here is derived from an EMBL/GenBank/DDBJ whole genome shotgun (WGS) entry which is preliminary data.</text>
</comment>
<feature type="region of interest" description="Disordered" evidence="2">
    <location>
        <begin position="54"/>
        <end position="87"/>
    </location>
</feature>
<feature type="region of interest" description="Disordered" evidence="2">
    <location>
        <begin position="166"/>
        <end position="198"/>
    </location>
</feature>
<dbReference type="AlphaFoldDB" id="A0A834T321"/>
<evidence type="ECO:0000259" key="3">
    <source>
        <dbReference type="PROSITE" id="PS50158"/>
    </source>
</evidence>
<dbReference type="InterPro" id="IPR036875">
    <property type="entry name" value="Znf_CCHC_sf"/>
</dbReference>
<accession>A0A834T321</accession>
<proteinExistence type="predicted"/>
<dbReference type="SMART" id="SM00343">
    <property type="entry name" value="ZnF_C2HC"/>
    <property type="match status" value="1"/>
</dbReference>
<protein>
    <recommendedName>
        <fullName evidence="3">CCHC-type domain-containing protein</fullName>
    </recommendedName>
</protein>
<feature type="compositionally biased region" description="Acidic residues" evidence="2">
    <location>
        <begin position="73"/>
        <end position="87"/>
    </location>
</feature>
<dbReference type="PANTHER" id="PTHR35046">
    <property type="entry name" value="ZINC KNUCKLE (CCHC-TYPE) FAMILY PROTEIN"/>
    <property type="match status" value="1"/>
</dbReference>
<dbReference type="EMBL" id="JAAIUW010000009">
    <property type="protein sequence ID" value="KAF7814869.1"/>
    <property type="molecule type" value="Genomic_DNA"/>
</dbReference>
<dbReference type="Gene3D" id="4.10.60.10">
    <property type="entry name" value="Zinc finger, CCHC-type"/>
    <property type="match status" value="1"/>
</dbReference>
<keyword evidence="1" id="KW-0479">Metal-binding</keyword>
<evidence type="ECO:0000256" key="2">
    <source>
        <dbReference type="SAM" id="MobiDB-lite"/>
    </source>
</evidence>
<dbReference type="SUPFAM" id="SSF57756">
    <property type="entry name" value="Retrovirus zinc finger-like domains"/>
    <property type="match status" value="1"/>
</dbReference>
<sequence length="488" mass="56715">MANTGDESNGDRYPKNLDITLIALRQQIERMNVVVGDIRDRLDRQDERIANLQENRPNHRRLHRRREVPTDASEYENDEISENEEEFNSEFDMGNRHGYRRRPNVQEDREATMAQFLNGLNKDIADIVDLHHYVELEDMVHMAIKVEKQLKRKGFSKFNSGANSSLKQNWKKGERTFQQETTKGKEEASSKSKGIYDSQTSRNRDIKCFKCLGSGHISSQCPNKRVMILKDREVVTDDDNDDSMPSLEDNSDLGIEYVEEGECLVVRRALNYQIKEHELNEQRENIFHTRCLVNNKVCSLIIDGGSVTNVASTTMVEKLNLSIIRHPRPYKLQWLNECGEIKVDKQVLVSFSIGKYCNEILCDVVPMHAVHILLGRPWEFDRKVKKDGFTNRYSFVMNDKPITLVPLTPKQVFEDQIKMKNEREKNEMYGFNLLTPLDLLPIPIDERTSIDGKEKAEIVNHERIKQPIAKKTSQYASKPNKGRRRVFF</sequence>
<reference evidence="4" key="1">
    <citation type="submission" date="2020-09" db="EMBL/GenBank/DDBJ databases">
        <title>Genome-Enabled Discovery of Anthraquinone Biosynthesis in Senna tora.</title>
        <authorList>
            <person name="Kang S.-H."/>
            <person name="Pandey R.P."/>
            <person name="Lee C.-M."/>
            <person name="Sim J.-S."/>
            <person name="Jeong J.-T."/>
            <person name="Choi B.-S."/>
            <person name="Jung M."/>
            <person name="Ginzburg D."/>
            <person name="Zhao K."/>
            <person name="Won S.Y."/>
            <person name="Oh T.-J."/>
            <person name="Yu Y."/>
            <person name="Kim N.-H."/>
            <person name="Lee O.R."/>
            <person name="Lee T.-H."/>
            <person name="Bashyal P."/>
            <person name="Kim T.-S."/>
            <person name="Lee W.-H."/>
            <person name="Kawkins C."/>
            <person name="Kim C.-K."/>
            <person name="Kim J.S."/>
            <person name="Ahn B.O."/>
            <person name="Rhee S.Y."/>
            <person name="Sohng J.K."/>
        </authorList>
    </citation>
    <scope>NUCLEOTIDE SEQUENCE</scope>
    <source>
        <tissue evidence="4">Leaf</tissue>
    </source>
</reference>
<dbReference type="InterPro" id="IPR021109">
    <property type="entry name" value="Peptidase_aspartic_dom_sf"/>
</dbReference>
<dbReference type="Proteomes" id="UP000634136">
    <property type="component" value="Unassembled WGS sequence"/>
</dbReference>
<evidence type="ECO:0000256" key="1">
    <source>
        <dbReference type="PROSITE-ProRule" id="PRU00047"/>
    </source>
</evidence>
<dbReference type="InterPro" id="IPR001878">
    <property type="entry name" value="Znf_CCHC"/>
</dbReference>
<keyword evidence="1" id="KW-0862">Zinc</keyword>
<gene>
    <name evidence="4" type="ORF">G2W53_028838</name>
</gene>
<evidence type="ECO:0000313" key="4">
    <source>
        <dbReference type="EMBL" id="KAF7814869.1"/>
    </source>
</evidence>
<organism evidence="4 5">
    <name type="scientific">Senna tora</name>
    <dbReference type="NCBI Taxonomy" id="362788"/>
    <lineage>
        <taxon>Eukaryota</taxon>
        <taxon>Viridiplantae</taxon>
        <taxon>Streptophyta</taxon>
        <taxon>Embryophyta</taxon>
        <taxon>Tracheophyta</taxon>
        <taxon>Spermatophyta</taxon>
        <taxon>Magnoliopsida</taxon>
        <taxon>eudicotyledons</taxon>
        <taxon>Gunneridae</taxon>
        <taxon>Pentapetalae</taxon>
        <taxon>rosids</taxon>
        <taxon>fabids</taxon>
        <taxon>Fabales</taxon>
        <taxon>Fabaceae</taxon>
        <taxon>Caesalpinioideae</taxon>
        <taxon>Cassia clade</taxon>
        <taxon>Senna</taxon>
    </lineage>
</organism>
<dbReference type="PANTHER" id="PTHR35046:SF9">
    <property type="entry name" value="RNA-DIRECTED DNA POLYMERASE"/>
    <property type="match status" value="1"/>
</dbReference>
<evidence type="ECO:0000313" key="5">
    <source>
        <dbReference type="Proteomes" id="UP000634136"/>
    </source>
</evidence>
<feature type="compositionally biased region" description="Basic and acidic residues" evidence="2">
    <location>
        <begin position="171"/>
        <end position="190"/>
    </location>
</feature>
<keyword evidence="1" id="KW-0863">Zinc-finger</keyword>
<dbReference type="OrthoDB" id="1719899at2759"/>
<dbReference type="GO" id="GO:0008270">
    <property type="term" value="F:zinc ion binding"/>
    <property type="evidence" value="ECO:0007669"/>
    <property type="project" value="UniProtKB-KW"/>
</dbReference>
<dbReference type="Gene3D" id="2.40.70.10">
    <property type="entry name" value="Acid Proteases"/>
    <property type="match status" value="1"/>
</dbReference>
<dbReference type="CDD" id="cd00303">
    <property type="entry name" value="retropepsin_like"/>
    <property type="match status" value="1"/>
</dbReference>
<keyword evidence="5" id="KW-1185">Reference proteome</keyword>
<dbReference type="GO" id="GO:0003676">
    <property type="term" value="F:nucleic acid binding"/>
    <property type="evidence" value="ECO:0007669"/>
    <property type="project" value="InterPro"/>
</dbReference>
<feature type="domain" description="CCHC-type" evidence="3">
    <location>
        <begin position="207"/>
        <end position="223"/>
    </location>
</feature>
<name>A0A834T321_9FABA</name>